<accession>A0A9N8DNP7</accession>
<dbReference type="Pfam" id="PF04506">
    <property type="entry name" value="Rft-1"/>
    <property type="match status" value="1"/>
</dbReference>
<dbReference type="InterPro" id="IPR007594">
    <property type="entry name" value="RFT1"/>
</dbReference>
<gene>
    <name evidence="11" type="ORF">SEMRO_181_G078930.1</name>
</gene>
<evidence type="ECO:0000313" key="12">
    <source>
        <dbReference type="Proteomes" id="UP001153069"/>
    </source>
</evidence>
<feature type="transmembrane region" description="Helical" evidence="9">
    <location>
        <begin position="239"/>
        <end position="259"/>
    </location>
</feature>
<evidence type="ECO:0000256" key="4">
    <source>
        <dbReference type="ARBA" id="ARBA00022692"/>
    </source>
</evidence>
<protein>
    <recommendedName>
        <fullName evidence="9">Protein RFT1 homolog</fullName>
    </recommendedName>
</protein>
<evidence type="ECO:0000313" key="11">
    <source>
        <dbReference type="EMBL" id="CAB9503941.1"/>
    </source>
</evidence>
<evidence type="ECO:0000256" key="8">
    <source>
        <dbReference type="ARBA" id="ARBA00045912"/>
    </source>
</evidence>
<feature type="region of interest" description="Disordered" evidence="10">
    <location>
        <begin position="43"/>
        <end position="78"/>
    </location>
</feature>
<evidence type="ECO:0000256" key="5">
    <source>
        <dbReference type="ARBA" id="ARBA00022824"/>
    </source>
</evidence>
<feature type="transmembrane region" description="Helical" evidence="9">
    <location>
        <begin position="561"/>
        <end position="587"/>
    </location>
</feature>
<evidence type="ECO:0000256" key="1">
    <source>
        <dbReference type="ARBA" id="ARBA00004477"/>
    </source>
</evidence>
<comment type="subcellular location">
    <subcellularLocation>
        <location evidence="1 9">Endoplasmic reticulum membrane</location>
        <topology evidence="1 9">Multi-pass membrane protein</topology>
    </subcellularLocation>
</comment>
<name>A0A9N8DNP7_9STRA</name>
<feature type="transmembrane region" description="Helical" evidence="9">
    <location>
        <begin position="112"/>
        <end position="130"/>
    </location>
</feature>
<dbReference type="GO" id="GO:0034203">
    <property type="term" value="P:glycolipid translocation"/>
    <property type="evidence" value="ECO:0007669"/>
    <property type="project" value="TreeGrafter"/>
</dbReference>
<evidence type="ECO:0000256" key="3">
    <source>
        <dbReference type="ARBA" id="ARBA00010288"/>
    </source>
</evidence>
<evidence type="ECO:0000256" key="9">
    <source>
        <dbReference type="RuleBase" id="RU365067"/>
    </source>
</evidence>
<reference evidence="11" key="1">
    <citation type="submission" date="2020-06" db="EMBL/GenBank/DDBJ databases">
        <authorList>
            <consortium name="Plant Systems Biology data submission"/>
        </authorList>
    </citation>
    <scope>NUCLEOTIDE SEQUENCE</scope>
    <source>
        <strain evidence="11">D6</strain>
    </source>
</reference>
<evidence type="ECO:0000256" key="2">
    <source>
        <dbReference type="ARBA" id="ARBA00004922"/>
    </source>
</evidence>
<evidence type="ECO:0000256" key="10">
    <source>
        <dbReference type="SAM" id="MobiDB-lite"/>
    </source>
</evidence>
<dbReference type="GO" id="GO:0006488">
    <property type="term" value="P:dolichol-linked oligosaccharide biosynthetic process"/>
    <property type="evidence" value="ECO:0007669"/>
    <property type="project" value="InterPro"/>
</dbReference>
<keyword evidence="12" id="KW-1185">Reference proteome</keyword>
<comment type="function">
    <text evidence="8 9">Intramembrane glycolipid transporter that operates in the biosynthetic pathway of dolichol-linked oligosaccharides, the glycan precursors employed in protein asparagine (N)-glycosylation. The sequential addition of sugars to dolichol pyrophosphate produces dolichol-linked oligosaccharides containing fourteen sugars, including two GlcNAcs, nine mannoses and three glucoses. Once assembled, the oligosaccharide is transferred from the lipid to nascent proteins by oligosaccharyltransferases. The assembly of dolichol-linked oligosaccharides begins on the cytosolic side of the endoplasmic reticulum membrane and finishes in its lumen. RFT1 could mediate the translocation of the cytosolically oriented intermediate DolPP-GlcNAc2Man5, produced by ALG11, into the ER lumen where dolichol-linked oligosaccharides assembly continues. However, the intramembrane lipid transporter activity could not be confirmed in vitro.</text>
</comment>
<comment type="caution">
    <text evidence="9">Lacks conserved residue(s) required for the propagation of feature annotation.</text>
</comment>
<keyword evidence="7 9" id="KW-0472">Membrane</keyword>
<feature type="transmembrane region" description="Helical" evidence="9">
    <location>
        <begin position="370"/>
        <end position="391"/>
    </location>
</feature>
<sequence length="604" mass="66104">MASTVQRLFLSIGIQDASMFSLLILPIVLGITVAVYFQMGSSAKDPPTGNEDKDKASATKDDNPQKEQHDTPTDDSSIRKAASGTVWSIAVKLLSFLCTQVSFRLLGDNIAALGQAAIQLELLLTTVLFVSREGFRLSLTKTTAENDTWNVAWLSIPVSTAAALLAFVWHMQTETAQLDQDYQWGGILYCIGAWMEGLAEPAALHCLRQLQVATRVSAEGMASLFKTFATVMALQLAPQWPICCFGVAQVVYGTVYAAFMYRKTWFQLVLFDVSQGLDGTTCYMTLLFTVQGLFKHFLTEADRIVLSTLAGSYDQGIYAMASAYGGLAARFLLQPMEEVARLLWSRVSSSSTQNNNDNNNNYRRLLQQSYVVLVKLVLYIGLVFCCLATNYTSVLLNVLAGRKWGSIPEAATVLSAFCIYTAFMAWNGMTEAFVFGVASSGGDIGRLGVMHSVVGVIFAVIAPMFVSRFDTVGVVAANCVCMALRSLYSMVFAAKYFAQEQHNNGGGEENTTTTGKMFQTLVRQMSPHPVVLVCFAVSALGSHQSLQWLESHTEVPTGSKAWFLLAARHVILGGMCFVGICAVAFPLEKEFRQSIRQLLRAKQD</sequence>
<evidence type="ECO:0000256" key="6">
    <source>
        <dbReference type="ARBA" id="ARBA00022989"/>
    </source>
</evidence>
<dbReference type="EMBL" id="CAICTM010000180">
    <property type="protein sequence ID" value="CAB9503941.1"/>
    <property type="molecule type" value="Genomic_DNA"/>
</dbReference>
<dbReference type="OrthoDB" id="9979195at2759"/>
<dbReference type="GO" id="GO:0005789">
    <property type="term" value="C:endoplasmic reticulum membrane"/>
    <property type="evidence" value="ECO:0007669"/>
    <property type="project" value="UniProtKB-SubCell"/>
</dbReference>
<dbReference type="AlphaFoldDB" id="A0A9N8DNP7"/>
<feature type="compositionally biased region" description="Basic and acidic residues" evidence="10">
    <location>
        <begin position="50"/>
        <end position="78"/>
    </location>
</feature>
<comment type="caution">
    <text evidence="11">The sequence shown here is derived from an EMBL/GenBank/DDBJ whole genome shotgun (WGS) entry which is preliminary data.</text>
</comment>
<feature type="transmembrane region" description="Helical" evidence="9">
    <location>
        <begin position="151"/>
        <end position="171"/>
    </location>
</feature>
<dbReference type="Proteomes" id="UP001153069">
    <property type="component" value="Unassembled WGS sequence"/>
</dbReference>
<feature type="transmembrane region" description="Helical" evidence="9">
    <location>
        <begin position="17"/>
        <end position="37"/>
    </location>
</feature>
<keyword evidence="5" id="KW-0256">Endoplasmic reticulum</keyword>
<organism evidence="11 12">
    <name type="scientific">Seminavis robusta</name>
    <dbReference type="NCBI Taxonomy" id="568900"/>
    <lineage>
        <taxon>Eukaryota</taxon>
        <taxon>Sar</taxon>
        <taxon>Stramenopiles</taxon>
        <taxon>Ochrophyta</taxon>
        <taxon>Bacillariophyta</taxon>
        <taxon>Bacillariophyceae</taxon>
        <taxon>Bacillariophycidae</taxon>
        <taxon>Naviculales</taxon>
        <taxon>Naviculaceae</taxon>
        <taxon>Seminavis</taxon>
    </lineage>
</organism>
<feature type="transmembrane region" description="Helical" evidence="9">
    <location>
        <begin position="447"/>
        <end position="466"/>
    </location>
</feature>
<evidence type="ECO:0000256" key="7">
    <source>
        <dbReference type="ARBA" id="ARBA00023136"/>
    </source>
</evidence>
<comment type="similarity">
    <text evidence="3 9">Belongs to the RFT1 family.</text>
</comment>
<comment type="pathway">
    <text evidence="2">Protein modification; protein glycosylation.</text>
</comment>
<proteinExistence type="inferred from homology"/>
<feature type="transmembrane region" description="Helical" evidence="9">
    <location>
        <begin position="411"/>
        <end position="435"/>
    </location>
</feature>
<dbReference type="PANTHER" id="PTHR13117:SF5">
    <property type="entry name" value="PROTEIN RFT1 HOMOLOG"/>
    <property type="match status" value="1"/>
</dbReference>
<keyword evidence="4 9" id="KW-0812">Transmembrane</keyword>
<dbReference type="PANTHER" id="PTHR13117">
    <property type="entry name" value="ENDOPLASMIC RETICULUM MULTISPAN TRANSMEMBRANE PROTEIN-RELATED"/>
    <property type="match status" value="1"/>
</dbReference>
<keyword evidence="6 9" id="KW-1133">Transmembrane helix</keyword>